<protein>
    <submittedName>
        <fullName evidence="2">Histidine phosphotransferase family protein</fullName>
    </submittedName>
</protein>
<dbReference type="Proteomes" id="UP001230978">
    <property type="component" value="Chromosome"/>
</dbReference>
<evidence type="ECO:0000259" key="1">
    <source>
        <dbReference type="Pfam" id="PF10090"/>
    </source>
</evidence>
<dbReference type="Gene3D" id="3.30.565.10">
    <property type="entry name" value="Histidine kinase-like ATPase, C-terminal domain"/>
    <property type="match status" value="1"/>
</dbReference>
<reference evidence="2 3" key="1">
    <citation type="submission" date="2023-04" db="EMBL/GenBank/DDBJ databases">
        <title>YMD61, complete Genome.</title>
        <authorList>
            <person name="Zhang J."/>
        </authorList>
    </citation>
    <scope>NUCLEOTIDE SEQUENCE [LARGE SCALE GENOMIC DNA]</scope>
    <source>
        <strain evidence="2 3">YMD61</strain>
    </source>
</reference>
<evidence type="ECO:0000313" key="3">
    <source>
        <dbReference type="Proteomes" id="UP001230978"/>
    </source>
</evidence>
<feature type="domain" description="Histidine phosphotransferase ChpT C-terminal" evidence="1">
    <location>
        <begin position="77"/>
        <end position="186"/>
    </location>
</feature>
<dbReference type="EMBL" id="CP124535">
    <property type="protein sequence ID" value="WGV17339.1"/>
    <property type="molecule type" value="Genomic_DNA"/>
</dbReference>
<dbReference type="Gene3D" id="1.10.287.130">
    <property type="match status" value="1"/>
</dbReference>
<organism evidence="2 3">
    <name type="scientific">Fuscovulum ytuae</name>
    <dbReference type="NCBI Taxonomy" id="3042299"/>
    <lineage>
        <taxon>Bacteria</taxon>
        <taxon>Pseudomonadati</taxon>
        <taxon>Pseudomonadota</taxon>
        <taxon>Alphaproteobacteria</taxon>
        <taxon>Rhodobacterales</taxon>
        <taxon>Paracoccaceae</taxon>
        <taxon>Fuscovulum</taxon>
    </lineage>
</organism>
<dbReference type="Pfam" id="PF10090">
    <property type="entry name" value="HPTransfase"/>
    <property type="match status" value="1"/>
</dbReference>
<name>A0ABY8Q8Y1_9RHOB</name>
<sequence length="200" mass="21449">MSPHPDLTALLGSRLCHDLIGPIGAIGNGVELLALTQGAPSEEIALIAQSVATLNARIRFFRVAFGIARAGQSLSRTEIQSILADLHPHGRLVVDWASPADLPREEVKAAFLALLCAETLMRSAGQIRALRDEVGWSFTLTSPRLRDDPRLRTLLLSPAAAIDPPLDASEVHFPLAASAIAALGRRPELEDLPAALRFSF</sequence>
<evidence type="ECO:0000313" key="2">
    <source>
        <dbReference type="EMBL" id="WGV17339.1"/>
    </source>
</evidence>
<dbReference type="InterPro" id="IPR018762">
    <property type="entry name" value="ChpT_C"/>
</dbReference>
<keyword evidence="3" id="KW-1185">Reference proteome</keyword>
<gene>
    <name evidence="2" type="ORF">QF092_05960</name>
</gene>
<accession>A0ABY8Q8Y1</accession>
<dbReference type="InterPro" id="IPR036890">
    <property type="entry name" value="HATPase_C_sf"/>
</dbReference>
<proteinExistence type="predicted"/>
<dbReference type="RefSeq" id="WP_281468538.1">
    <property type="nucleotide sequence ID" value="NZ_CP124535.1"/>
</dbReference>